<dbReference type="SUPFAM" id="SSF49785">
    <property type="entry name" value="Galactose-binding domain-like"/>
    <property type="match status" value="1"/>
</dbReference>
<dbReference type="PANTHER" id="PTHR12936:SF0">
    <property type="entry name" value="ANAPHASE-PROMOTING COMPLEX SUBUNIT 10"/>
    <property type="match status" value="1"/>
</dbReference>
<sequence length="173" mass="19802">MTLSKLPDISRLAFWTVSSSKQGLGVSNLTDTNNTDTYWQSDGQQPHTVTIKFPSRHHIHTVSFFADIDKDESYTPCKIRILSGTTQYDLQLVKDVDLATEPRGWVDLPLLDDSASLMAHLVQIEFPLNYENGRDVRVRGLRLLGPPPNDHMFKSEKILPYTTPEYFMYESLR</sequence>
<dbReference type="GO" id="GO:0005680">
    <property type="term" value="C:anaphase-promoting complex"/>
    <property type="evidence" value="ECO:0007669"/>
    <property type="project" value="InterPro"/>
</dbReference>
<evidence type="ECO:0000256" key="1">
    <source>
        <dbReference type="ARBA" id="ARBA00006762"/>
    </source>
</evidence>
<comment type="function">
    <text evidence="6">Component of the anaphase promoting complex/cyclosome (APC/C), a cell cycle-regulated E3 ubiquitin-protein ligase complex that controls progression through mitosis and the G1 phase of the cell cycle.</text>
</comment>
<reference evidence="8" key="1">
    <citation type="submission" date="2022-07" db="EMBL/GenBank/DDBJ databases">
        <title>Phylogenomic reconstructions and comparative analyses of Kickxellomycotina fungi.</title>
        <authorList>
            <person name="Reynolds N.K."/>
            <person name="Stajich J.E."/>
            <person name="Barry K."/>
            <person name="Grigoriev I.V."/>
            <person name="Crous P."/>
            <person name="Smith M.E."/>
        </authorList>
    </citation>
    <scope>NUCLEOTIDE SEQUENCE</scope>
    <source>
        <strain evidence="8">RSA 476</strain>
    </source>
</reference>
<evidence type="ECO:0000313" key="8">
    <source>
        <dbReference type="EMBL" id="KAJ2859359.1"/>
    </source>
</evidence>
<dbReference type="AlphaFoldDB" id="A0A9W8M3M7"/>
<evidence type="ECO:0000256" key="2">
    <source>
        <dbReference type="ARBA" id="ARBA00022618"/>
    </source>
</evidence>
<evidence type="ECO:0000259" key="7">
    <source>
        <dbReference type="PROSITE" id="PS51284"/>
    </source>
</evidence>
<gene>
    <name evidence="8" type="ORF">GGH94_006146</name>
</gene>
<comment type="similarity">
    <text evidence="1 6">Belongs to the APC10 family.</text>
</comment>
<name>A0A9W8M3M7_9FUNG</name>
<evidence type="ECO:0000256" key="6">
    <source>
        <dbReference type="PIRNR" id="PIRNR028841"/>
    </source>
</evidence>
<keyword evidence="9" id="KW-1185">Reference proteome</keyword>
<dbReference type="Pfam" id="PF03256">
    <property type="entry name" value="ANAPC10"/>
    <property type="match status" value="1"/>
</dbReference>
<dbReference type="EMBL" id="JANBUY010000399">
    <property type="protein sequence ID" value="KAJ2859359.1"/>
    <property type="molecule type" value="Genomic_DNA"/>
</dbReference>
<dbReference type="InterPro" id="IPR004939">
    <property type="entry name" value="APC_su10/DOC_dom"/>
</dbReference>
<dbReference type="InterPro" id="IPR016901">
    <property type="entry name" value="APC10/Doc1"/>
</dbReference>
<evidence type="ECO:0000313" key="9">
    <source>
        <dbReference type="Proteomes" id="UP001140074"/>
    </source>
</evidence>
<dbReference type="Proteomes" id="UP001140074">
    <property type="component" value="Unassembled WGS sequence"/>
</dbReference>
<proteinExistence type="inferred from homology"/>
<dbReference type="GO" id="GO:0070979">
    <property type="term" value="P:protein K11-linked ubiquitination"/>
    <property type="evidence" value="ECO:0007669"/>
    <property type="project" value="TreeGrafter"/>
</dbReference>
<dbReference type="PROSITE" id="PS51284">
    <property type="entry name" value="DOC"/>
    <property type="match status" value="1"/>
</dbReference>
<evidence type="ECO:0000256" key="3">
    <source>
        <dbReference type="ARBA" id="ARBA00022776"/>
    </source>
</evidence>
<dbReference type="GO" id="GO:0031145">
    <property type="term" value="P:anaphase-promoting complex-dependent catabolic process"/>
    <property type="evidence" value="ECO:0007669"/>
    <property type="project" value="InterPro"/>
</dbReference>
<evidence type="ECO:0000256" key="5">
    <source>
        <dbReference type="ARBA" id="ARBA00023306"/>
    </source>
</evidence>
<dbReference type="CDD" id="cd08366">
    <property type="entry name" value="APC10"/>
    <property type="match status" value="1"/>
</dbReference>
<dbReference type="SMART" id="SM01337">
    <property type="entry name" value="APC10"/>
    <property type="match status" value="1"/>
</dbReference>
<dbReference type="InterPro" id="IPR008979">
    <property type="entry name" value="Galactose-bd-like_sf"/>
</dbReference>
<keyword evidence="5 6" id="KW-0131">Cell cycle</keyword>
<dbReference type="GO" id="GO:0051301">
    <property type="term" value="P:cell division"/>
    <property type="evidence" value="ECO:0007669"/>
    <property type="project" value="UniProtKB-KW"/>
</dbReference>
<protein>
    <recommendedName>
        <fullName evidence="6">Anaphase-promoting complex subunit 10</fullName>
    </recommendedName>
</protein>
<accession>A0A9W8M3M7</accession>
<dbReference type="PANTHER" id="PTHR12936">
    <property type="entry name" value="ANAPHASE-PROMOTING COMPLEX 10"/>
    <property type="match status" value="1"/>
</dbReference>
<feature type="domain" description="DOC" evidence="7">
    <location>
        <begin position="1"/>
        <end position="170"/>
    </location>
</feature>
<dbReference type="Gene3D" id="2.60.120.260">
    <property type="entry name" value="Galactose-binding domain-like"/>
    <property type="match status" value="1"/>
</dbReference>
<evidence type="ECO:0000256" key="4">
    <source>
        <dbReference type="ARBA" id="ARBA00022786"/>
    </source>
</evidence>
<dbReference type="PIRSF" id="PIRSF028841">
    <property type="entry name" value="APC10_sub"/>
    <property type="match status" value="1"/>
</dbReference>
<comment type="caution">
    <text evidence="8">The sequence shown here is derived from an EMBL/GenBank/DDBJ whole genome shotgun (WGS) entry which is preliminary data.</text>
</comment>
<keyword evidence="2 6" id="KW-0132">Cell division</keyword>
<keyword evidence="3 6" id="KW-0498">Mitosis</keyword>
<keyword evidence="4 6" id="KW-0833">Ubl conjugation pathway</keyword>
<organism evidence="8 9">
    <name type="scientific">Coemansia aciculifera</name>
    <dbReference type="NCBI Taxonomy" id="417176"/>
    <lineage>
        <taxon>Eukaryota</taxon>
        <taxon>Fungi</taxon>
        <taxon>Fungi incertae sedis</taxon>
        <taxon>Zoopagomycota</taxon>
        <taxon>Kickxellomycotina</taxon>
        <taxon>Kickxellomycetes</taxon>
        <taxon>Kickxellales</taxon>
        <taxon>Kickxellaceae</taxon>
        <taxon>Coemansia</taxon>
    </lineage>
</organism>